<dbReference type="SUPFAM" id="SSF50911">
    <property type="entry name" value="Mannose 6-phosphate receptor domain"/>
    <property type="match status" value="3"/>
</dbReference>
<organism evidence="4 5">
    <name type="scientific">Dictyostelium purpureum</name>
    <name type="common">Slime mold</name>
    <dbReference type="NCBI Taxonomy" id="5786"/>
    <lineage>
        <taxon>Eukaryota</taxon>
        <taxon>Amoebozoa</taxon>
        <taxon>Evosea</taxon>
        <taxon>Eumycetozoa</taxon>
        <taxon>Dictyostelia</taxon>
        <taxon>Dictyosteliales</taxon>
        <taxon>Dictyosteliaceae</taxon>
        <taxon>Dictyostelium</taxon>
    </lineage>
</organism>
<dbReference type="InterPro" id="IPR002909">
    <property type="entry name" value="IPT_dom"/>
</dbReference>
<dbReference type="EMBL" id="GL871026">
    <property type="protein sequence ID" value="EGC36457.1"/>
    <property type="molecule type" value="Genomic_DNA"/>
</dbReference>
<dbReference type="Gene3D" id="2.60.40.10">
    <property type="entry name" value="Immunoglobulins"/>
    <property type="match status" value="4"/>
</dbReference>
<dbReference type="Gene3D" id="2.70.130.10">
    <property type="entry name" value="Mannose-6-phosphate receptor binding domain"/>
    <property type="match status" value="3"/>
</dbReference>
<evidence type="ECO:0000256" key="1">
    <source>
        <dbReference type="ARBA" id="ARBA00022729"/>
    </source>
</evidence>
<dbReference type="InterPro" id="IPR044865">
    <property type="entry name" value="MRH_dom"/>
</dbReference>
<proteinExistence type="predicted"/>
<dbReference type="SMART" id="SM01404">
    <property type="entry name" value="CIMR"/>
    <property type="match status" value="1"/>
</dbReference>
<evidence type="ECO:0000313" key="4">
    <source>
        <dbReference type="EMBL" id="EGC36457.1"/>
    </source>
</evidence>
<evidence type="ECO:0000313" key="5">
    <source>
        <dbReference type="Proteomes" id="UP000001064"/>
    </source>
</evidence>
<keyword evidence="2" id="KW-1015">Disulfide bond</keyword>
<sequence>MVLEKFDSPLYDQFKSQIFKEINYRTHNKNINLESVSFLKGFKIFLNILVKKISFPNLSSDKINSIYDYQSKSYINLAKFRDDNFIFKPEFLLASTLFSLFKKEKEKPNSSVASSLKKIILPLKNNNVNDIKSFSKEFISNDLNIDSSIQQTFNATSNPKLRAFVTESIVAHHNLDPEVLNKQFIPDDMVNCIFYDSANHRYIDLNLLKLAISNPYIVTVPAANNPTNKDYKIYFNICGRVERCKSPGIDYPNGCQDYSGKLYNIGDTEKFPETTFSSTGMKIKHYGPTLSNDCLRTMVLDFSCGTKDYEFIKAEEKPACQYNIYIKSKFVCGAPGYIYKDGLFYNLSPLVLPTNTKEPYKVKDASGRDIYFNIGNKLDKCNGYQSCITSQAGSSSMVSLGKQAILNVVTNFKKGLDMVHSIDTQSTASIGCSNSNMQISFVCDPTTERRYSSTINNCNFEITFYSRYACISSESLIEQYRYFDFSSLARPSSDAYVADASGFKIYFNFGIGVDKCDSLGNGLFQACQIYPNGQIYGLSKFNLGYTSIDESVNRAEELQTCVYYVTISSKFGCDPAIYYNKESRTYVNMNPLKEIDREETIIKNSALTYTLHYSIAGTNKKCTDSAKAIKGLDYQSCQIFSLPSDTFQTGGLFSQSGNFDSYGLSSIQYNSNDGQFCGSSLAKRKNIITFTCDKNTEYSVTKKSENPDCTYQLSVKTKFACLSTPHPYPSISQISPQNYGGIGDTITLTGDFSFSKINNLEVYFKFGEKEQLATQIVSRSTSQLKVVVPSGVYYDITIFTRDGPFSIGYPIPFTNVNPNIKIVLSSQFKTKDINRFYVVRDNFLTKASVDKKIFPFESVNQNKIIYCETKSMCGSSTSKISSVASPSTYSSCVDSTIYNSNKQYFGSSSYDIFICVMPSRAIANGSIGFFNYRQLGISTVSYNYQYATPGITSVSLSSARIGQVITITGSDFPPTQESGNISSDWKECSIVLKSSDSQVINIITINWMSSTTIAFTVPEGHGSNLKGYVKVAGRESSTFFTFSYILSAPVLTSIDPPHVETDGLSIVTIVGDNFVPSTLANTINFDSINYKNNYYVLIGTEKASSWKWIDSRRVEVTIPPGIGSFIIKVVVNDQQSNSLTQYYNTPTLKSKLYYGDTNGQSTLTLYGKNFIPSQLLNSQYTINNQENYVMIGNTKCLNLVWIDSTILTCKPPPQGNANSVQPITVTVGNQVTDSLVDYHYDKCFIPCDSKPIIETNSNFVQVLYENRICSNQYSLPLESTIAETEQYFKNYWVENVISDDWKTGQFYNLLFESSNQTISTLSQFINISDSNLCIYSRIDPFSITLNYLQTITSDLLFLKETAKYYATIDSYTVYYNNETLVNSQGIAIITNNNKICSVTQAYNEEIKNFNSNIFGSCISSCSFYYCSDTLQKEDVSLIVLVISILV</sequence>
<feature type="domain" description="MRH" evidence="3">
    <location>
        <begin position="340"/>
        <end position="472"/>
    </location>
</feature>
<dbReference type="Proteomes" id="UP000001064">
    <property type="component" value="Unassembled WGS sequence"/>
</dbReference>
<keyword evidence="5" id="KW-1185">Reference proteome</keyword>
<name>F0ZHW9_DICPU</name>
<accession>F0ZHW9</accession>
<dbReference type="InterPro" id="IPR014756">
    <property type="entry name" value="Ig_E-set"/>
</dbReference>
<dbReference type="GeneID" id="10500597"/>
<dbReference type="FunCoup" id="F0ZHW9">
    <property type="interactions" value="937"/>
</dbReference>
<protein>
    <recommendedName>
        <fullName evidence="3">MRH domain-containing protein</fullName>
    </recommendedName>
</protein>
<dbReference type="InterPro" id="IPR009011">
    <property type="entry name" value="Man6P_isomerase_rcpt-bd_dom_sf"/>
</dbReference>
<keyword evidence="1" id="KW-0732">Signal</keyword>
<dbReference type="KEGG" id="dpp:DICPUDRAFT_77883"/>
<feature type="domain" description="MRH" evidence="3">
    <location>
        <begin position="559"/>
        <end position="723"/>
    </location>
</feature>
<dbReference type="eggNOG" id="KOG4297">
    <property type="taxonomic scope" value="Eukaryota"/>
</dbReference>
<evidence type="ECO:0000256" key="2">
    <source>
        <dbReference type="ARBA" id="ARBA00023157"/>
    </source>
</evidence>
<evidence type="ECO:0000259" key="3">
    <source>
        <dbReference type="PROSITE" id="PS51914"/>
    </source>
</evidence>
<dbReference type="InParanoid" id="F0ZHW9"/>
<dbReference type="PANTHER" id="PTHR23361:SF19">
    <property type="entry name" value="IPT_TIG DOMAIN-CONTAINING PROTEIN-RELATED"/>
    <property type="match status" value="1"/>
</dbReference>
<dbReference type="SUPFAM" id="SSF81296">
    <property type="entry name" value="E set domains"/>
    <property type="match status" value="4"/>
</dbReference>
<dbReference type="PROSITE" id="PS51914">
    <property type="entry name" value="MRH"/>
    <property type="match status" value="2"/>
</dbReference>
<gene>
    <name evidence="4" type="ORF">DICPUDRAFT_77883</name>
</gene>
<dbReference type="Pfam" id="PF01833">
    <property type="entry name" value="TIG"/>
    <property type="match status" value="3"/>
</dbReference>
<dbReference type="VEuPathDB" id="AmoebaDB:DICPUDRAFT_77883"/>
<dbReference type="PANTHER" id="PTHR23361">
    <property type="entry name" value="MUCIN"/>
    <property type="match status" value="1"/>
</dbReference>
<reference evidence="5" key="1">
    <citation type="journal article" date="2011" name="Genome Biol.">
        <title>Comparative genomics of the social amoebae Dictyostelium discoideum and Dictyostelium purpureum.</title>
        <authorList>
            <consortium name="US DOE Joint Genome Institute (JGI-PGF)"/>
            <person name="Sucgang R."/>
            <person name="Kuo A."/>
            <person name="Tian X."/>
            <person name="Salerno W."/>
            <person name="Parikh A."/>
            <person name="Feasley C.L."/>
            <person name="Dalin E."/>
            <person name="Tu H."/>
            <person name="Huang E."/>
            <person name="Barry K."/>
            <person name="Lindquist E."/>
            <person name="Shapiro H."/>
            <person name="Bruce D."/>
            <person name="Schmutz J."/>
            <person name="Salamov A."/>
            <person name="Fey P."/>
            <person name="Gaudet P."/>
            <person name="Anjard C."/>
            <person name="Babu M.M."/>
            <person name="Basu S."/>
            <person name="Bushmanova Y."/>
            <person name="van der Wel H."/>
            <person name="Katoh-Kurasawa M."/>
            <person name="Dinh C."/>
            <person name="Coutinho P.M."/>
            <person name="Saito T."/>
            <person name="Elias M."/>
            <person name="Schaap P."/>
            <person name="Kay R.R."/>
            <person name="Henrissat B."/>
            <person name="Eichinger L."/>
            <person name="Rivero F."/>
            <person name="Putnam N.H."/>
            <person name="West C.M."/>
            <person name="Loomis W.F."/>
            <person name="Chisholm R.L."/>
            <person name="Shaulsky G."/>
            <person name="Strassmann J.E."/>
            <person name="Queller D.C."/>
            <person name="Kuspa A."/>
            <person name="Grigoriev I.V."/>
        </authorList>
    </citation>
    <scope>NUCLEOTIDE SEQUENCE [LARGE SCALE GENOMIC DNA]</scope>
    <source>
        <strain evidence="5">QSDP1</strain>
    </source>
</reference>
<dbReference type="RefSeq" id="XP_003287029.1">
    <property type="nucleotide sequence ID" value="XM_003286981.1"/>
</dbReference>
<dbReference type="InterPro" id="IPR013783">
    <property type="entry name" value="Ig-like_fold"/>
</dbReference>